<dbReference type="FunCoup" id="A0A2V0PDW0">
    <property type="interactions" value="566"/>
</dbReference>
<keyword evidence="4" id="KW-1185">Reference proteome</keyword>
<evidence type="ECO:0000313" key="3">
    <source>
        <dbReference type="EMBL" id="GBF98034.1"/>
    </source>
</evidence>
<dbReference type="EMBL" id="BDRX01000114">
    <property type="protein sequence ID" value="GBF98034.1"/>
    <property type="molecule type" value="Genomic_DNA"/>
</dbReference>
<feature type="compositionally biased region" description="Polar residues" evidence="1">
    <location>
        <begin position="39"/>
        <end position="49"/>
    </location>
</feature>
<accession>A0A2V0PDW0</accession>
<evidence type="ECO:0000313" key="4">
    <source>
        <dbReference type="Proteomes" id="UP000247498"/>
    </source>
</evidence>
<sequence length="192" mass="18848">MFSASLARGVSALGSPCLLSQSRRLSSPARAPLQPARSPVSSGMPQTRGQRAAVAAKAGSGDAASGERHACLHDFCMSIPYGATAVVGGLASQMFGGGSLGLQVAAAGASVLVASAISLRSWRSGGLQTPFTLASAAASAWVAHTMWGRIAAGASPVVSGIMLALSGALAAFCVYNVAAGGNPPPKAKPASA</sequence>
<keyword evidence="2" id="KW-1133">Transmembrane helix</keyword>
<feature type="region of interest" description="Disordered" evidence="1">
    <location>
        <begin position="23"/>
        <end position="59"/>
    </location>
</feature>
<feature type="transmembrane region" description="Helical" evidence="2">
    <location>
        <begin position="157"/>
        <end position="178"/>
    </location>
</feature>
<dbReference type="Proteomes" id="UP000247498">
    <property type="component" value="Unassembled WGS sequence"/>
</dbReference>
<protein>
    <submittedName>
        <fullName evidence="3">Uncharacterized protein</fullName>
    </submittedName>
</protein>
<keyword evidence="2" id="KW-0472">Membrane</keyword>
<reference evidence="3 4" key="1">
    <citation type="journal article" date="2018" name="Sci. Rep.">
        <title>Raphidocelis subcapitata (=Pseudokirchneriella subcapitata) provides an insight into genome evolution and environmental adaptations in the Sphaeropleales.</title>
        <authorList>
            <person name="Suzuki S."/>
            <person name="Yamaguchi H."/>
            <person name="Nakajima N."/>
            <person name="Kawachi M."/>
        </authorList>
    </citation>
    <scope>NUCLEOTIDE SEQUENCE [LARGE SCALE GENOMIC DNA]</scope>
    <source>
        <strain evidence="3 4">NIES-35</strain>
    </source>
</reference>
<dbReference type="AlphaFoldDB" id="A0A2V0PDW0"/>
<keyword evidence="2" id="KW-0812">Transmembrane</keyword>
<organism evidence="3 4">
    <name type="scientific">Raphidocelis subcapitata</name>
    <dbReference type="NCBI Taxonomy" id="307507"/>
    <lineage>
        <taxon>Eukaryota</taxon>
        <taxon>Viridiplantae</taxon>
        <taxon>Chlorophyta</taxon>
        <taxon>core chlorophytes</taxon>
        <taxon>Chlorophyceae</taxon>
        <taxon>CS clade</taxon>
        <taxon>Sphaeropleales</taxon>
        <taxon>Selenastraceae</taxon>
        <taxon>Raphidocelis</taxon>
    </lineage>
</organism>
<name>A0A2V0PDW0_9CHLO</name>
<dbReference type="InParanoid" id="A0A2V0PDW0"/>
<evidence type="ECO:0000256" key="1">
    <source>
        <dbReference type="SAM" id="MobiDB-lite"/>
    </source>
</evidence>
<gene>
    <name evidence="3" type="ORF">Rsub_11145</name>
</gene>
<proteinExistence type="predicted"/>
<dbReference type="OrthoDB" id="537490at2759"/>
<evidence type="ECO:0000256" key="2">
    <source>
        <dbReference type="SAM" id="Phobius"/>
    </source>
</evidence>
<comment type="caution">
    <text evidence="3">The sequence shown here is derived from an EMBL/GenBank/DDBJ whole genome shotgun (WGS) entry which is preliminary data.</text>
</comment>
<dbReference type="STRING" id="307507.A0A2V0PDW0"/>